<name>A0A254NDQ1_9BURK</name>
<feature type="compositionally biased region" description="Basic and acidic residues" evidence="1">
    <location>
        <begin position="75"/>
        <end position="88"/>
    </location>
</feature>
<accession>A0A254NDQ1</accession>
<evidence type="ECO:0000313" key="3">
    <source>
        <dbReference type="Proteomes" id="UP000197446"/>
    </source>
</evidence>
<dbReference type="Proteomes" id="UP000197446">
    <property type="component" value="Unassembled WGS sequence"/>
</dbReference>
<reference evidence="2 3" key="1">
    <citation type="journal article" date="2007" name="Int. J. Syst. Evol. Microbiol.">
        <title>Description of Pelomonas aquatica sp. nov. and Pelomonas puraquae sp. nov., isolated from industrial and haemodialysis water.</title>
        <authorList>
            <person name="Gomila M."/>
            <person name="Bowien B."/>
            <person name="Falsen E."/>
            <person name="Moore E.R."/>
            <person name="Lalucat J."/>
        </authorList>
    </citation>
    <scope>NUCLEOTIDE SEQUENCE [LARGE SCALE GENOMIC DNA]</scope>
    <source>
        <strain evidence="2 3">CCUG 52769</strain>
    </source>
</reference>
<evidence type="ECO:0000256" key="1">
    <source>
        <dbReference type="SAM" id="MobiDB-lite"/>
    </source>
</evidence>
<dbReference type="EMBL" id="NISI01000001">
    <property type="protein sequence ID" value="OWR06101.1"/>
    <property type="molecule type" value="Genomic_DNA"/>
</dbReference>
<dbReference type="AlphaFoldDB" id="A0A254NDQ1"/>
<feature type="region of interest" description="Disordered" evidence="1">
    <location>
        <begin position="75"/>
        <end position="107"/>
    </location>
</feature>
<proteinExistence type="predicted"/>
<gene>
    <name evidence="2" type="ORF">CDO81_06665</name>
</gene>
<sequence length="107" mass="12302">MFQTLLAATGLVVCIALAVHMMLPYRLKTRVDRAARGLADGAQRQFARLMGWRRQRRQTRAAAMEAERVIRRARESALHDARDSRTDGAWEGNVYRPKSFEKPKKPH</sequence>
<protein>
    <submittedName>
        <fullName evidence="2">Uncharacterized protein</fullName>
    </submittedName>
</protein>
<dbReference type="OrthoDB" id="8907252at2"/>
<organism evidence="2 3">
    <name type="scientific">Roseateles puraquae</name>
    <dbReference type="NCBI Taxonomy" id="431059"/>
    <lineage>
        <taxon>Bacteria</taxon>
        <taxon>Pseudomonadati</taxon>
        <taxon>Pseudomonadota</taxon>
        <taxon>Betaproteobacteria</taxon>
        <taxon>Burkholderiales</taxon>
        <taxon>Sphaerotilaceae</taxon>
        <taxon>Roseateles</taxon>
    </lineage>
</organism>
<comment type="caution">
    <text evidence="2">The sequence shown here is derived from an EMBL/GenBank/DDBJ whole genome shotgun (WGS) entry which is preliminary data.</text>
</comment>
<feature type="compositionally biased region" description="Basic and acidic residues" evidence="1">
    <location>
        <begin position="98"/>
        <end position="107"/>
    </location>
</feature>
<dbReference type="RefSeq" id="WP_088482302.1">
    <property type="nucleotide sequence ID" value="NZ_JBCNLH010000003.1"/>
</dbReference>
<keyword evidence="3" id="KW-1185">Reference proteome</keyword>
<evidence type="ECO:0000313" key="2">
    <source>
        <dbReference type="EMBL" id="OWR06101.1"/>
    </source>
</evidence>